<dbReference type="Proteomes" id="UP001595075">
    <property type="component" value="Unassembled WGS sequence"/>
</dbReference>
<sequence length="272" mass="31302">MSNTIASCPTWTVEEATNGSHGHIIRGMKTLSFPKFGFVIYRCTYSDDVAWKKLLTLIKEEAQTHIEELGPGRNWLGSHLEWTVIEDPILDGASHDEVKMRFDKWADENVVESERTSRNVLRWLPRFNYCVVVDEKCLVSLERSESTSKAATAVPGKEPPVFLVLMRAPRGIPAWMGGGGSQRRRLRRLSDGDSVDETEQDLEDEERRMREEEQEEEDEIEHRGDTPEEAWEATWMFVEPRSLLSLYNTLHSDTGWQHFYVRPPGVYGRGEC</sequence>
<accession>A0ABR4D224</accession>
<gene>
    <name evidence="2" type="ORF">VTL71DRAFT_1156</name>
</gene>
<keyword evidence="3" id="KW-1185">Reference proteome</keyword>
<evidence type="ECO:0000256" key="1">
    <source>
        <dbReference type="SAM" id="MobiDB-lite"/>
    </source>
</evidence>
<proteinExistence type="predicted"/>
<feature type="region of interest" description="Disordered" evidence="1">
    <location>
        <begin position="175"/>
        <end position="227"/>
    </location>
</feature>
<evidence type="ECO:0000313" key="3">
    <source>
        <dbReference type="Proteomes" id="UP001595075"/>
    </source>
</evidence>
<evidence type="ECO:0000313" key="2">
    <source>
        <dbReference type="EMBL" id="KAL2076213.1"/>
    </source>
</evidence>
<feature type="compositionally biased region" description="Acidic residues" evidence="1">
    <location>
        <begin position="193"/>
        <end position="204"/>
    </location>
</feature>
<organism evidence="2 3">
    <name type="scientific">Oculimacula yallundae</name>
    <dbReference type="NCBI Taxonomy" id="86028"/>
    <lineage>
        <taxon>Eukaryota</taxon>
        <taxon>Fungi</taxon>
        <taxon>Dikarya</taxon>
        <taxon>Ascomycota</taxon>
        <taxon>Pezizomycotina</taxon>
        <taxon>Leotiomycetes</taxon>
        <taxon>Helotiales</taxon>
        <taxon>Ploettnerulaceae</taxon>
        <taxon>Oculimacula</taxon>
    </lineage>
</organism>
<protein>
    <submittedName>
        <fullName evidence="2">Uncharacterized protein</fullName>
    </submittedName>
</protein>
<comment type="caution">
    <text evidence="2">The sequence shown here is derived from an EMBL/GenBank/DDBJ whole genome shotgun (WGS) entry which is preliminary data.</text>
</comment>
<name>A0ABR4D224_9HELO</name>
<reference evidence="2 3" key="1">
    <citation type="journal article" date="2024" name="Commun. Biol.">
        <title>Comparative genomic analysis of thermophilic fungi reveals convergent evolutionary adaptations and gene losses.</title>
        <authorList>
            <person name="Steindorff A.S."/>
            <person name="Aguilar-Pontes M.V."/>
            <person name="Robinson A.J."/>
            <person name="Andreopoulos B."/>
            <person name="LaButti K."/>
            <person name="Kuo A."/>
            <person name="Mondo S."/>
            <person name="Riley R."/>
            <person name="Otillar R."/>
            <person name="Haridas S."/>
            <person name="Lipzen A."/>
            <person name="Grimwood J."/>
            <person name="Schmutz J."/>
            <person name="Clum A."/>
            <person name="Reid I.D."/>
            <person name="Moisan M.C."/>
            <person name="Butler G."/>
            <person name="Nguyen T.T.M."/>
            <person name="Dewar K."/>
            <person name="Conant G."/>
            <person name="Drula E."/>
            <person name="Henrissat B."/>
            <person name="Hansel C."/>
            <person name="Singer S."/>
            <person name="Hutchinson M.I."/>
            <person name="de Vries R.P."/>
            <person name="Natvig D.O."/>
            <person name="Powell A.J."/>
            <person name="Tsang A."/>
            <person name="Grigoriev I.V."/>
        </authorList>
    </citation>
    <scope>NUCLEOTIDE SEQUENCE [LARGE SCALE GENOMIC DNA]</scope>
    <source>
        <strain evidence="2 3">CBS 494.80</strain>
    </source>
</reference>
<dbReference type="EMBL" id="JAZHXI010000001">
    <property type="protein sequence ID" value="KAL2076213.1"/>
    <property type="molecule type" value="Genomic_DNA"/>
</dbReference>